<sequence length="110" mass="12668">MTELQRDVLLYINCNDSNTSLHTYSWYVRELSKKMGIPESTAKWTLNGLRECMLIESGTAAMRGVPLRLTYPGLLVAEKISKNYKQLREDLRVKPRLARPIPTNSIVDER</sequence>
<reference evidence="1" key="1">
    <citation type="journal article" date="2020" name="mSystems">
        <title>Genome- and Community-Level Interaction Insights into Carbon Utilization and Element Cycling Functions of Hydrothermarchaeota in Hydrothermal Sediment.</title>
        <authorList>
            <person name="Zhou Z."/>
            <person name="Liu Y."/>
            <person name="Xu W."/>
            <person name="Pan J."/>
            <person name="Luo Z.H."/>
            <person name="Li M."/>
        </authorList>
    </citation>
    <scope>NUCLEOTIDE SEQUENCE [LARGE SCALE GENOMIC DNA]</scope>
    <source>
        <strain evidence="1">SpSt-468</strain>
    </source>
</reference>
<comment type="caution">
    <text evidence="1">The sequence shown here is derived from an EMBL/GenBank/DDBJ whole genome shotgun (WGS) entry which is preliminary data.</text>
</comment>
<evidence type="ECO:0008006" key="2">
    <source>
        <dbReference type="Google" id="ProtNLM"/>
    </source>
</evidence>
<organism evidence="1">
    <name type="scientific">Candidatus Methanomethylicus mesodigestus</name>
    <dbReference type="NCBI Taxonomy" id="1867258"/>
    <lineage>
        <taxon>Archaea</taxon>
        <taxon>Thermoproteota</taxon>
        <taxon>Methanosuratincolia</taxon>
        <taxon>Candidatus Methanomethylicales</taxon>
        <taxon>Candidatus Methanomethylicaceae</taxon>
        <taxon>Candidatus Methanomethylicus</taxon>
    </lineage>
</organism>
<name>A0A7C3J4W1_9CREN</name>
<gene>
    <name evidence="1" type="ORF">ENS19_04765</name>
</gene>
<evidence type="ECO:0000313" key="1">
    <source>
        <dbReference type="EMBL" id="HFK20578.1"/>
    </source>
</evidence>
<accession>A0A7C3J4W1</accession>
<proteinExistence type="predicted"/>
<protein>
    <recommendedName>
        <fullName evidence="2">ArnR1-like winged helix-turn-helix domain-containing protein</fullName>
    </recommendedName>
</protein>
<dbReference type="EMBL" id="DSTX01000007">
    <property type="protein sequence ID" value="HFK20578.1"/>
    <property type="molecule type" value="Genomic_DNA"/>
</dbReference>
<dbReference type="AlphaFoldDB" id="A0A7C3J4W1"/>